<keyword evidence="6" id="KW-1185">Reference proteome</keyword>
<evidence type="ECO:0000256" key="1">
    <source>
        <dbReference type="ARBA" id="ARBA00022737"/>
    </source>
</evidence>
<dbReference type="AlphaFoldDB" id="A0AA35MGR4"/>
<dbReference type="InterPro" id="IPR036770">
    <property type="entry name" value="Ankyrin_rpt-contain_sf"/>
</dbReference>
<organism evidence="5 6">
    <name type="scientific">Clonostachys chloroleuca</name>
    <dbReference type="NCBI Taxonomy" id="1926264"/>
    <lineage>
        <taxon>Eukaryota</taxon>
        <taxon>Fungi</taxon>
        <taxon>Dikarya</taxon>
        <taxon>Ascomycota</taxon>
        <taxon>Pezizomycotina</taxon>
        <taxon>Sordariomycetes</taxon>
        <taxon>Hypocreomycetidae</taxon>
        <taxon>Hypocreales</taxon>
        <taxon>Bionectriaceae</taxon>
        <taxon>Clonostachys</taxon>
    </lineage>
</organism>
<keyword evidence="1" id="KW-0677">Repeat</keyword>
<dbReference type="Proteomes" id="UP001160390">
    <property type="component" value="Unassembled WGS sequence"/>
</dbReference>
<dbReference type="PANTHER" id="PTHR24123:SF33">
    <property type="entry name" value="PROTEIN HOS4"/>
    <property type="match status" value="1"/>
</dbReference>
<feature type="repeat" description="ANK" evidence="3">
    <location>
        <begin position="266"/>
        <end position="298"/>
    </location>
</feature>
<accession>A0AA35MGR4</accession>
<dbReference type="Pfam" id="PF12796">
    <property type="entry name" value="Ank_2"/>
    <property type="match status" value="3"/>
</dbReference>
<dbReference type="PROSITE" id="PS50088">
    <property type="entry name" value="ANK_REPEAT"/>
    <property type="match status" value="3"/>
</dbReference>
<dbReference type="PROSITE" id="PS50297">
    <property type="entry name" value="ANK_REP_REGION"/>
    <property type="match status" value="2"/>
</dbReference>
<feature type="repeat" description="ANK" evidence="3">
    <location>
        <begin position="207"/>
        <end position="234"/>
    </location>
</feature>
<evidence type="ECO:0000313" key="5">
    <source>
        <dbReference type="EMBL" id="CAI6096877.1"/>
    </source>
</evidence>
<evidence type="ECO:0000256" key="2">
    <source>
        <dbReference type="ARBA" id="ARBA00023043"/>
    </source>
</evidence>
<feature type="compositionally biased region" description="Polar residues" evidence="4">
    <location>
        <begin position="746"/>
        <end position="761"/>
    </location>
</feature>
<dbReference type="Gene3D" id="1.25.40.20">
    <property type="entry name" value="Ankyrin repeat-containing domain"/>
    <property type="match status" value="5"/>
</dbReference>
<comment type="caution">
    <text evidence="5">The sequence shown here is derived from an EMBL/GenBank/DDBJ whole genome shotgun (WGS) entry which is preliminary data.</text>
</comment>
<dbReference type="InterPro" id="IPR002110">
    <property type="entry name" value="Ankyrin_rpt"/>
</dbReference>
<dbReference type="EMBL" id="CABFNP030001284">
    <property type="protein sequence ID" value="CAI6096877.1"/>
    <property type="molecule type" value="Genomic_DNA"/>
</dbReference>
<dbReference type="SUPFAM" id="SSF48403">
    <property type="entry name" value="Ankyrin repeat"/>
    <property type="match status" value="3"/>
</dbReference>
<gene>
    <name evidence="5" type="ORF">CCHLO57077_00003358</name>
</gene>
<evidence type="ECO:0000256" key="4">
    <source>
        <dbReference type="SAM" id="MobiDB-lite"/>
    </source>
</evidence>
<evidence type="ECO:0000313" key="6">
    <source>
        <dbReference type="Proteomes" id="UP001160390"/>
    </source>
</evidence>
<feature type="repeat" description="ANK" evidence="3">
    <location>
        <begin position="512"/>
        <end position="544"/>
    </location>
</feature>
<sequence length="829" mass="89476">MRLLSSYGADWETNPQNWGKMLKLASAMNRLDVVRFLFDLKGGSVSSRDIDDGLRAAIGSGGRVGESGVKWPNRPSLVRPNICHEVIEFLLSKGLDANRQKALQLAVDRRDLDMIRILLSHGAKMEAIVWSDNSIYCIAWAQGTANSGLANMLLEASVERDVDEKLRGRILEVAASIGHKGVMAKLIEQGRLNDGASTHVHQLGRGLHAAVRNGHRKAAEILIAHGADANQELSWGERPLSEAFRAGCTQMVGLLLDAGAALHFPYGRSPLQASAEWGNVEILRLVLDQGYGNNVQDALNNIGRSEEVRSQLLEEASSHGSEQIVRLLLSLPNNDLRLPVKGLNLALKAAVTSGHSPIVKLLLGHEGLDLSLDDPKSGRDILWQAANQGNPQIVSQLLHTDIHLSDHTIWGNALLAAVSKGHKLALGTGATLGDNGDCAESGKVSEFIKAALTTACTEGYVQIATELINIGDIEDLKTVLREGFYHAARGGHEPMVKFLLQRPEVIEQTRERFSRALLAAVKHGSTRISRLLIEQGADVNYQSYEECCALMISARGYRQNLKMIKFLLDQGACLDQKDKRTGQTPVECAVQEKHQDTVRLMLRYATKVLIDQLGDTLKAASGADMKATGGYFGTALQAASFAGRDNVVLKLLDAGAQAVSQTDGQPATAAPIIADVTPPLQLRRFVENGDLGGQATYFTALSIASMIESGDIAKMLAEEGAESETQLGAASAMLAESMRGASHQVSRSNIHNDSLTTSQENEALPKDSGPWFVRSTPQTFQDLLQEFLDDGIDINTPNGRFGNSLQAAISGGHENIAQILIDRGADAQD</sequence>
<dbReference type="PANTHER" id="PTHR24123">
    <property type="entry name" value="ANKYRIN REPEAT-CONTAINING"/>
    <property type="match status" value="1"/>
</dbReference>
<dbReference type="SMART" id="SM00248">
    <property type="entry name" value="ANK"/>
    <property type="match status" value="15"/>
</dbReference>
<evidence type="ECO:0000256" key="3">
    <source>
        <dbReference type="PROSITE-ProRule" id="PRU00023"/>
    </source>
</evidence>
<name>A0AA35MGR4_9HYPO</name>
<proteinExistence type="predicted"/>
<feature type="region of interest" description="Disordered" evidence="4">
    <location>
        <begin position="746"/>
        <end position="770"/>
    </location>
</feature>
<dbReference type="InterPro" id="IPR051165">
    <property type="entry name" value="Multifunctional_ANK_Repeat"/>
</dbReference>
<reference evidence="5" key="1">
    <citation type="submission" date="2023-01" db="EMBL/GenBank/DDBJ databases">
        <authorList>
            <person name="Piombo E."/>
        </authorList>
    </citation>
    <scope>NUCLEOTIDE SEQUENCE</scope>
</reference>
<protein>
    <submittedName>
        <fullName evidence="5">Uncharacterized protein</fullName>
    </submittedName>
</protein>
<keyword evidence="2 3" id="KW-0040">ANK repeat</keyword>